<dbReference type="InterPro" id="IPR003833">
    <property type="entry name" value="CT_C_D"/>
</dbReference>
<evidence type="ECO:0000256" key="2">
    <source>
        <dbReference type="ARBA" id="ARBA00022801"/>
    </source>
</evidence>
<reference evidence="5 6" key="1">
    <citation type="submission" date="2015-05" db="EMBL/GenBank/DDBJ databases">
        <title>Genome sequencing and analysis of members of genus Stenotrophomonas.</title>
        <authorList>
            <person name="Patil P.P."/>
            <person name="Midha S."/>
            <person name="Patil P.B."/>
        </authorList>
    </citation>
    <scope>NUCLEOTIDE SEQUENCE [LARGE SCALE GENOMIC DNA]</scope>
    <source>
        <strain evidence="5 6">DSM 21858</strain>
    </source>
</reference>
<dbReference type="PANTHER" id="PTHR34698:SF2">
    <property type="entry name" value="5-OXOPROLINASE SUBUNIT B"/>
    <property type="match status" value="1"/>
</dbReference>
<gene>
    <name evidence="5" type="ORF">ABB29_10615</name>
</gene>
<dbReference type="RefSeq" id="WP_057658838.1">
    <property type="nucleotide sequence ID" value="NZ_LDJL01000011.1"/>
</dbReference>
<dbReference type="GO" id="GO:0005524">
    <property type="term" value="F:ATP binding"/>
    <property type="evidence" value="ECO:0007669"/>
    <property type="project" value="UniProtKB-KW"/>
</dbReference>
<dbReference type="PATRIC" id="fig|344882.3.peg.494"/>
<comment type="caution">
    <text evidence="5">The sequence shown here is derived from an EMBL/GenBank/DDBJ whole genome shotgun (WGS) entry which is preliminary data.</text>
</comment>
<evidence type="ECO:0000256" key="1">
    <source>
        <dbReference type="ARBA" id="ARBA00022741"/>
    </source>
</evidence>
<dbReference type="InterPro" id="IPR029000">
    <property type="entry name" value="Cyclophilin-like_dom_sf"/>
</dbReference>
<dbReference type="SUPFAM" id="SSF160467">
    <property type="entry name" value="PH0987 N-terminal domain-like"/>
    <property type="match status" value="1"/>
</dbReference>
<keyword evidence="1" id="KW-0547">Nucleotide-binding</keyword>
<evidence type="ECO:0000313" key="6">
    <source>
        <dbReference type="Proteomes" id="UP000052052"/>
    </source>
</evidence>
<dbReference type="Proteomes" id="UP000052052">
    <property type="component" value="Unassembled WGS sequence"/>
</dbReference>
<dbReference type="PANTHER" id="PTHR34698">
    <property type="entry name" value="5-OXOPROLINASE SUBUNIT B"/>
    <property type="match status" value="1"/>
</dbReference>
<accession>A0A0R0CUG7</accession>
<dbReference type="Gene3D" id="2.40.100.10">
    <property type="entry name" value="Cyclophilin-like"/>
    <property type="match status" value="1"/>
</dbReference>
<sequence>MSTTAHPVPDFTAPSFTALADDALLLQWGQQMDPIINARVHALVARIRRDSPAWLRDCVPAYASLAIFFDIIALGADAHHQVQTYVAGLLRDDASAAAAPTRSAVVRIPVCYHPSLAPDLETSAQALDMSVEELIERHSQADYRVAMIGFAPGFPYLSGLPENLALPRLATPRARVEAGSVAIGGNQTGIYPLAGPGGWRILGRTPLRLFDPRRQPPSLLVAGNQVRFVAISLAEFQQHKEAL</sequence>
<dbReference type="InterPro" id="IPR010016">
    <property type="entry name" value="PxpB"/>
</dbReference>
<feature type="domain" description="Carboxyltransferase" evidence="4">
    <location>
        <begin position="14"/>
        <end position="220"/>
    </location>
</feature>
<dbReference type="Pfam" id="PF02682">
    <property type="entry name" value="CT_C_D"/>
    <property type="match status" value="1"/>
</dbReference>
<dbReference type="EMBL" id="LDJL01000011">
    <property type="protein sequence ID" value="KRG68915.1"/>
    <property type="molecule type" value="Genomic_DNA"/>
</dbReference>
<evidence type="ECO:0000313" key="5">
    <source>
        <dbReference type="EMBL" id="KRG68915.1"/>
    </source>
</evidence>
<dbReference type="SUPFAM" id="SSF50891">
    <property type="entry name" value="Cyclophilin-like"/>
    <property type="match status" value="1"/>
</dbReference>
<name>A0A0R0CUG7_9GAMM</name>
<dbReference type="NCBIfam" id="TIGR00370">
    <property type="entry name" value="5-oxoprolinase subunit PxpB"/>
    <property type="match status" value="1"/>
</dbReference>
<protein>
    <recommendedName>
        <fullName evidence="4">Carboxyltransferase domain-containing protein</fullName>
    </recommendedName>
</protein>
<evidence type="ECO:0000256" key="3">
    <source>
        <dbReference type="ARBA" id="ARBA00022840"/>
    </source>
</evidence>
<dbReference type="AlphaFoldDB" id="A0A0R0CUG7"/>
<dbReference type="SMART" id="SM00796">
    <property type="entry name" value="AHS1"/>
    <property type="match status" value="1"/>
</dbReference>
<keyword evidence="6" id="KW-1185">Reference proteome</keyword>
<evidence type="ECO:0000259" key="4">
    <source>
        <dbReference type="SMART" id="SM00796"/>
    </source>
</evidence>
<organism evidence="5 6">
    <name type="scientific">Pseudoxanthomonas dokdonensis</name>
    <dbReference type="NCBI Taxonomy" id="344882"/>
    <lineage>
        <taxon>Bacteria</taxon>
        <taxon>Pseudomonadati</taxon>
        <taxon>Pseudomonadota</taxon>
        <taxon>Gammaproteobacteria</taxon>
        <taxon>Lysobacterales</taxon>
        <taxon>Lysobacteraceae</taxon>
        <taxon>Pseudoxanthomonas</taxon>
    </lineage>
</organism>
<proteinExistence type="predicted"/>
<keyword evidence="3" id="KW-0067">ATP-binding</keyword>
<keyword evidence="2" id="KW-0378">Hydrolase</keyword>
<dbReference type="STRING" id="344882.ABB29_10615"/>
<dbReference type="Gene3D" id="3.30.1360.40">
    <property type="match status" value="1"/>
</dbReference>
<dbReference type="GO" id="GO:0016787">
    <property type="term" value="F:hydrolase activity"/>
    <property type="evidence" value="ECO:0007669"/>
    <property type="project" value="UniProtKB-KW"/>
</dbReference>